<dbReference type="STRING" id="1314785.A0A165DYP1"/>
<feature type="compositionally biased region" description="Polar residues" evidence="1">
    <location>
        <begin position="588"/>
        <end position="601"/>
    </location>
</feature>
<gene>
    <name evidence="2" type="ORF">LAESUDRAFT_654686</name>
</gene>
<feature type="compositionally biased region" description="Low complexity" evidence="1">
    <location>
        <begin position="607"/>
        <end position="627"/>
    </location>
</feature>
<dbReference type="RefSeq" id="XP_040763639.1">
    <property type="nucleotide sequence ID" value="XM_040904498.1"/>
</dbReference>
<dbReference type="AlphaFoldDB" id="A0A165DYP1"/>
<dbReference type="InParanoid" id="A0A165DYP1"/>
<evidence type="ECO:0000256" key="1">
    <source>
        <dbReference type="SAM" id="MobiDB-lite"/>
    </source>
</evidence>
<organism evidence="2 3">
    <name type="scientific">Laetiporus sulphureus 93-53</name>
    <dbReference type="NCBI Taxonomy" id="1314785"/>
    <lineage>
        <taxon>Eukaryota</taxon>
        <taxon>Fungi</taxon>
        <taxon>Dikarya</taxon>
        <taxon>Basidiomycota</taxon>
        <taxon>Agaricomycotina</taxon>
        <taxon>Agaricomycetes</taxon>
        <taxon>Polyporales</taxon>
        <taxon>Laetiporus</taxon>
    </lineage>
</organism>
<feature type="compositionally biased region" description="Low complexity" evidence="1">
    <location>
        <begin position="570"/>
        <end position="587"/>
    </location>
</feature>
<reference evidence="2 3" key="1">
    <citation type="journal article" date="2016" name="Mol. Biol. Evol.">
        <title>Comparative Genomics of Early-Diverging Mushroom-Forming Fungi Provides Insights into the Origins of Lignocellulose Decay Capabilities.</title>
        <authorList>
            <person name="Nagy L.G."/>
            <person name="Riley R."/>
            <person name="Tritt A."/>
            <person name="Adam C."/>
            <person name="Daum C."/>
            <person name="Floudas D."/>
            <person name="Sun H."/>
            <person name="Yadav J.S."/>
            <person name="Pangilinan J."/>
            <person name="Larsson K.H."/>
            <person name="Matsuura K."/>
            <person name="Barry K."/>
            <person name="Labutti K."/>
            <person name="Kuo R."/>
            <person name="Ohm R.A."/>
            <person name="Bhattacharya S.S."/>
            <person name="Shirouzu T."/>
            <person name="Yoshinaga Y."/>
            <person name="Martin F.M."/>
            <person name="Grigoriev I.V."/>
            <person name="Hibbett D.S."/>
        </authorList>
    </citation>
    <scope>NUCLEOTIDE SEQUENCE [LARGE SCALE GENOMIC DNA]</scope>
    <source>
        <strain evidence="2 3">93-53</strain>
    </source>
</reference>
<keyword evidence="3" id="KW-1185">Reference proteome</keyword>
<proteinExistence type="predicted"/>
<accession>A0A165DYP1</accession>
<dbReference type="EMBL" id="KV427627">
    <property type="protein sequence ID" value="KZT05899.1"/>
    <property type="molecule type" value="Genomic_DNA"/>
</dbReference>
<name>A0A165DYP1_9APHY</name>
<dbReference type="Proteomes" id="UP000076871">
    <property type="component" value="Unassembled WGS sequence"/>
</dbReference>
<evidence type="ECO:0000313" key="2">
    <source>
        <dbReference type="EMBL" id="KZT05899.1"/>
    </source>
</evidence>
<dbReference type="OrthoDB" id="3362817at2759"/>
<feature type="region of interest" description="Disordered" evidence="1">
    <location>
        <begin position="570"/>
        <end position="629"/>
    </location>
</feature>
<evidence type="ECO:0000313" key="3">
    <source>
        <dbReference type="Proteomes" id="UP000076871"/>
    </source>
</evidence>
<protein>
    <submittedName>
        <fullName evidence="2">Uncharacterized protein</fullName>
    </submittedName>
</protein>
<feature type="region of interest" description="Disordered" evidence="1">
    <location>
        <begin position="42"/>
        <end position="113"/>
    </location>
</feature>
<dbReference type="GeneID" id="63821528"/>
<sequence>MSGRILQQVRLTHSVRFAAFAVPRRRCYSSLALKTHTPDVEQNVSEPVAGSSYESLTEARRYPNNLDTRLGADAAESSERLDGGSKKSRQKGGKNSEETSEASWPNRLGPKPSKVEEHLASLSMAGMEPTLCDLENCRPETTPTPDSPEYATRYNALVDLLCRSFSRKQLRGFLEERDPTNSFCSSKRRKVQYAESIIEFMWDWPSLKDIEREKRDRTEVSVQSFPVTASELFLLLGKDGADLLDMSFKYNVHIALAPGPLSLRVEGLRDSLKTLAEEIHHIKQTIVQDTFQLPTRQPVRSDMIQRISRLAGAYLENISSEGTIRMYSRNARNLEIAKWLASRAGYEFNQDMPYSRLAYIPTSKVESEPPVMLFPSTYSLYPFLSPRPLPWTMNTSGAFRVRRVSERLGGGYGEDIQATGGLAGEKGRIFTMAQDAVGLRDMLFSNLPGGPLSLGPSSRVVKASMGHVLITTTSPGQHASLVPPLQGNRAFSDILKWMADDDIRSSFVPSLPTVIVDTIPSHQQTIHRLLYHAISSPDSNHSTCRTRDQAASRVDRILCYEITLASPRLAASEPAPDSAASETPSSSLDGTTTSEALSETQEAVARETPTGPAEETASEAPSESTETAAHELSLITRLRCWAGVQTEVDLMMPDRPMDMKLTALESTTIESGQEPLELRDYVKSFRAFTDLCNSLEEDAAQPDPPLRLDHGGQTFILHTSASVRRSVEDVRMPDKRLQPGNAAEPLTIRIVSESISDLESNQKSTQCEITCDNHTSEEGWKRFLGDCDMLTSSTYRPIGVVVLEQDQDVAL</sequence>